<keyword evidence="9" id="KW-1185">Reference proteome</keyword>
<dbReference type="Proteomes" id="UP000194360">
    <property type="component" value="Unassembled WGS sequence"/>
</dbReference>
<dbReference type="GO" id="GO:0017136">
    <property type="term" value="F:histone deacetylase activity, NAD-dependent"/>
    <property type="evidence" value="ECO:0007669"/>
    <property type="project" value="TreeGrafter"/>
</dbReference>
<dbReference type="PANTHER" id="PTHR11085">
    <property type="entry name" value="NAD-DEPENDENT PROTEIN DEACYLASE SIRTUIN-5, MITOCHONDRIAL-RELATED"/>
    <property type="match status" value="1"/>
</dbReference>
<feature type="binding site" evidence="5">
    <location>
        <begin position="226"/>
        <end position="228"/>
    </location>
    <ligand>
        <name>NAD(+)</name>
        <dbReference type="ChEBI" id="CHEBI:57540"/>
    </ligand>
</feature>
<dbReference type="HAMAP" id="MF_01967">
    <property type="entry name" value="Sirtuin_ClassII"/>
    <property type="match status" value="1"/>
</dbReference>
<feature type="active site" description="Proton acceptor" evidence="5 6">
    <location>
        <position position="123"/>
    </location>
</feature>
<dbReference type="SUPFAM" id="SSF52467">
    <property type="entry name" value="DHS-like NAD/FAD-binding domain"/>
    <property type="match status" value="1"/>
</dbReference>
<keyword evidence="3 5" id="KW-0862">Zinc</keyword>
<protein>
    <recommendedName>
        <fullName evidence="5">NAD-dependent protein deacetylase</fullName>
        <ecNumber evidence="5">2.3.1.286</ecNumber>
    </recommendedName>
    <alternativeName>
        <fullName evidence="5">Regulatory protein SIR2 homolog</fullName>
    </alternativeName>
</protein>
<keyword evidence="8" id="KW-0378">Hydrolase</keyword>
<proteinExistence type="inferred from homology"/>
<feature type="binding site" evidence="5">
    <location>
        <begin position="29"/>
        <end position="49"/>
    </location>
    <ligand>
        <name>NAD(+)</name>
        <dbReference type="ChEBI" id="CHEBI:57540"/>
    </ligand>
</feature>
<keyword evidence="2 5" id="KW-0479">Metal-binding</keyword>
<dbReference type="InterPro" id="IPR050134">
    <property type="entry name" value="NAD-dep_sirtuin_deacylases"/>
</dbReference>
<evidence type="ECO:0000256" key="5">
    <source>
        <dbReference type="HAMAP-Rule" id="MF_01967"/>
    </source>
</evidence>
<evidence type="ECO:0000259" key="7">
    <source>
        <dbReference type="PROSITE" id="PS50305"/>
    </source>
</evidence>
<reference evidence="8 9" key="1">
    <citation type="submission" date="2016-09" db="EMBL/GenBank/DDBJ databases">
        <title>Pseudonocardia autotrophica DSM535, a candidate organism with high potential of specific P450 cytochromes.</title>
        <authorList>
            <person name="Grumaz C."/>
            <person name="Vainshtein Y."/>
            <person name="Kirstahler P."/>
            <person name="Sohn K."/>
        </authorList>
    </citation>
    <scope>NUCLEOTIDE SEQUENCE [LARGE SCALE GENOMIC DNA]</scope>
    <source>
        <strain evidence="8 9">DSM 535</strain>
    </source>
</reference>
<evidence type="ECO:0000313" key="9">
    <source>
        <dbReference type="Proteomes" id="UP000194360"/>
    </source>
</evidence>
<evidence type="ECO:0000256" key="2">
    <source>
        <dbReference type="ARBA" id="ARBA00022723"/>
    </source>
</evidence>
<feature type="binding site" evidence="5">
    <location>
        <begin position="105"/>
        <end position="108"/>
    </location>
    <ligand>
        <name>NAD(+)</name>
        <dbReference type="ChEBI" id="CHEBI:57540"/>
    </ligand>
</feature>
<dbReference type="GO" id="GO:0008270">
    <property type="term" value="F:zinc ion binding"/>
    <property type="evidence" value="ECO:0007669"/>
    <property type="project" value="UniProtKB-UniRule"/>
</dbReference>
<comment type="catalytic activity">
    <reaction evidence="5">
        <text>N(6)-acetyl-L-lysyl-[protein] + NAD(+) + H2O = 2''-O-acetyl-ADP-D-ribose + nicotinamide + L-lysyl-[protein]</text>
        <dbReference type="Rhea" id="RHEA:43636"/>
        <dbReference type="Rhea" id="RHEA-COMP:9752"/>
        <dbReference type="Rhea" id="RHEA-COMP:10731"/>
        <dbReference type="ChEBI" id="CHEBI:15377"/>
        <dbReference type="ChEBI" id="CHEBI:17154"/>
        <dbReference type="ChEBI" id="CHEBI:29969"/>
        <dbReference type="ChEBI" id="CHEBI:57540"/>
        <dbReference type="ChEBI" id="CHEBI:61930"/>
        <dbReference type="ChEBI" id="CHEBI:83767"/>
        <dbReference type="EC" id="2.3.1.286"/>
    </reaction>
</comment>
<evidence type="ECO:0000256" key="1">
    <source>
        <dbReference type="ARBA" id="ARBA00022679"/>
    </source>
</evidence>
<dbReference type="InterPro" id="IPR003000">
    <property type="entry name" value="Sirtuin"/>
</dbReference>
<comment type="function">
    <text evidence="5">NAD-dependent protein deacetylase which modulates the activities of several enzymes which are inactive in their acetylated form.</text>
</comment>
<sequence>MTAPALGISTDPGTVPELLAGRRLVVLTGAGLSTDSGIPDYRGPGSRPRNPMTYSEFVSGEPAQRRYWARSHVGWARMRRADPNPGHVALAALGAAGLVERLITQNVDGLHEAAGHRGVIDLHGRIDEVVCLDCRRLSPRDELQARLTASNPGFTEAHSAQVETAPDGDAAVEITDGFRIVPCASCGGTLKPHVVFFGENVPKDRVARCYAAVAALTPDDALLVAGSSLQVMSGLRFVRAAWKAGVPVVIVNRGATRGDDLATVRVDAGCSETLAALAACPL</sequence>
<dbReference type="GO" id="GO:0005737">
    <property type="term" value="C:cytoplasm"/>
    <property type="evidence" value="ECO:0007669"/>
    <property type="project" value="UniProtKB-SubCell"/>
</dbReference>
<dbReference type="InterPro" id="IPR026591">
    <property type="entry name" value="Sirtuin_cat_small_dom_sf"/>
</dbReference>
<accession>A0A1Y2MWT4</accession>
<dbReference type="AlphaFoldDB" id="A0A1Y2MWT4"/>
<feature type="domain" description="Deacetylase sirtuin-type" evidence="7">
    <location>
        <begin position="4"/>
        <end position="282"/>
    </location>
</feature>
<dbReference type="STRING" id="2074.BG845_03232"/>
<dbReference type="NCBIfam" id="NF003738">
    <property type="entry name" value="PRK05333.1"/>
    <property type="match status" value="1"/>
</dbReference>
<evidence type="ECO:0000256" key="6">
    <source>
        <dbReference type="PROSITE-ProRule" id="PRU00236"/>
    </source>
</evidence>
<comment type="similarity">
    <text evidence="5">Belongs to the sirtuin family. Class II subfamily.</text>
</comment>
<evidence type="ECO:0000313" key="8">
    <source>
        <dbReference type="EMBL" id="OSY39635.1"/>
    </source>
</evidence>
<dbReference type="GO" id="GO:0070403">
    <property type="term" value="F:NAD+ binding"/>
    <property type="evidence" value="ECO:0007669"/>
    <property type="project" value="UniProtKB-UniRule"/>
</dbReference>
<comment type="cofactor">
    <cofactor evidence="5">
        <name>Zn(2+)</name>
        <dbReference type="ChEBI" id="CHEBI:29105"/>
    </cofactor>
    <text evidence="5">Binds 1 zinc ion per subunit.</text>
</comment>
<dbReference type="EC" id="2.3.1.286" evidence="5"/>
<dbReference type="Gene3D" id="3.30.1600.10">
    <property type="entry name" value="SIR2/SIRT2 'Small Domain"/>
    <property type="match status" value="1"/>
</dbReference>
<keyword evidence="1 5" id="KW-0808">Transferase</keyword>
<feature type="binding site" evidence="5 6">
    <location>
        <position position="186"/>
    </location>
    <ligand>
        <name>Zn(2+)</name>
        <dbReference type="ChEBI" id="CHEBI:29105"/>
    </ligand>
</feature>
<comment type="caution">
    <text evidence="8">The sequence shown here is derived from an EMBL/GenBank/DDBJ whole genome shotgun (WGS) entry which is preliminary data.</text>
</comment>
<feature type="binding site" evidence="5 6">
    <location>
        <position position="131"/>
    </location>
    <ligand>
        <name>Zn(2+)</name>
        <dbReference type="ChEBI" id="CHEBI:29105"/>
    </ligand>
</feature>
<gene>
    <name evidence="8" type="primary">cobB_2</name>
    <name evidence="5" type="synonym">cobB</name>
    <name evidence="8" type="ORF">BG845_03232</name>
</gene>
<keyword evidence="4 5" id="KW-0520">NAD</keyword>
<organism evidence="8 9">
    <name type="scientific">Pseudonocardia autotrophica</name>
    <name type="common">Amycolata autotrophica</name>
    <name type="synonym">Nocardia autotrophica</name>
    <dbReference type="NCBI Taxonomy" id="2074"/>
    <lineage>
        <taxon>Bacteria</taxon>
        <taxon>Bacillati</taxon>
        <taxon>Actinomycetota</taxon>
        <taxon>Actinomycetes</taxon>
        <taxon>Pseudonocardiales</taxon>
        <taxon>Pseudonocardiaceae</taxon>
        <taxon>Pseudonocardia</taxon>
    </lineage>
</organism>
<dbReference type="EMBL" id="MIGB01000016">
    <property type="protein sequence ID" value="OSY39635.1"/>
    <property type="molecule type" value="Genomic_DNA"/>
</dbReference>
<dbReference type="InterPro" id="IPR026590">
    <property type="entry name" value="Ssirtuin_cat_dom"/>
</dbReference>
<keyword evidence="5" id="KW-0963">Cytoplasm</keyword>
<dbReference type="Gene3D" id="3.40.50.1220">
    <property type="entry name" value="TPP-binding domain"/>
    <property type="match status" value="1"/>
</dbReference>
<feature type="binding site" evidence="5 6">
    <location>
        <position position="183"/>
    </location>
    <ligand>
        <name>Zn(2+)</name>
        <dbReference type="ChEBI" id="CHEBI:29105"/>
    </ligand>
</feature>
<dbReference type="OrthoDB" id="9800582at2"/>
<feature type="binding site" evidence="5">
    <location>
        <begin position="252"/>
        <end position="254"/>
    </location>
    <ligand>
        <name>NAD(+)</name>
        <dbReference type="ChEBI" id="CHEBI:57540"/>
    </ligand>
</feature>
<dbReference type="PANTHER" id="PTHR11085:SF10">
    <property type="entry name" value="NAD-DEPENDENT PROTEIN DEACYLASE SIRTUIN-5, MITOCHONDRIAL-RELATED"/>
    <property type="match status" value="1"/>
</dbReference>
<feature type="binding site" evidence="5">
    <location>
        <position position="270"/>
    </location>
    <ligand>
        <name>NAD(+)</name>
        <dbReference type="ChEBI" id="CHEBI:57540"/>
    </ligand>
</feature>
<evidence type="ECO:0000256" key="3">
    <source>
        <dbReference type="ARBA" id="ARBA00022833"/>
    </source>
</evidence>
<dbReference type="RefSeq" id="WP_085913454.1">
    <property type="nucleotide sequence ID" value="NZ_AP018920.1"/>
</dbReference>
<name>A0A1Y2MWT4_PSEAH</name>
<dbReference type="PROSITE" id="PS50305">
    <property type="entry name" value="SIRTUIN"/>
    <property type="match status" value="1"/>
</dbReference>
<evidence type="ECO:0000256" key="4">
    <source>
        <dbReference type="ARBA" id="ARBA00023027"/>
    </source>
</evidence>
<feature type="binding site" evidence="5 6">
    <location>
        <position position="134"/>
    </location>
    <ligand>
        <name>Zn(2+)</name>
        <dbReference type="ChEBI" id="CHEBI:29105"/>
    </ligand>
</feature>
<dbReference type="Pfam" id="PF02146">
    <property type="entry name" value="SIR2"/>
    <property type="match status" value="1"/>
</dbReference>
<dbReference type="InterPro" id="IPR029035">
    <property type="entry name" value="DHS-like_NAD/FAD-binding_dom"/>
</dbReference>
<comment type="subcellular location">
    <subcellularLocation>
        <location evidence="5">Cytoplasm</location>
    </subcellularLocation>
</comment>
<dbReference type="InterPro" id="IPR026587">
    <property type="entry name" value="Sirtuin_class_II"/>
</dbReference>
<dbReference type="GO" id="GO:0016787">
    <property type="term" value="F:hydrolase activity"/>
    <property type="evidence" value="ECO:0007669"/>
    <property type="project" value="UniProtKB-KW"/>
</dbReference>